<proteinExistence type="predicted"/>
<organism evidence="1 2">
    <name type="scientific">Maribacter vaceletii</name>
    <dbReference type="NCBI Taxonomy" id="1206816"/>
    <lineage>
        <taxon>Bacteria</taxon>
        <taxon>Pseudomonadati</taxon>
        <taxon>Bacteroidota</taxon>
        <taxon>Flavobacteriia</taxon>
        <taxon>Flavobacteriales</taxon>
        <taxon>Flavobacteriaceae</taxon>
        <taxon>Maribacter</taxon>
    </lineage>
</organism>
<name>A0A495DUE4_9FLAO</name>
<reference evidence="1 2" key="1">
    <citation type="submission" date="2018-10" db="EMBL/GenBank/DDBJ databases">
        <title>Genomic Encyclopedia of Archaeal and Bacterial Type Strains, Phase II (KMG-II): from individual species to whole genera.</title>
        <authorList>
            <person name="Goeker M."/>
        </authorList>
    </citation>
    <scope>NUCLEOTIDE SEQUENCE [LARGE SCALE GENOMIC DNA]</scope>
    <source>
        <strain evidence="1 2">DSM 25230</strain>
    </source>
</reference>
<accession>A0A495DUE4</accession>
<gene>
    <name evidence="1" type="ORF">CLV91_2971</name>
</gene>
<dbReference type="AlphaFoldDB" id="A0A495DUE4"/>
<protein>
    <recommendedName>
        <fullName evidence="3">SIMPL domain-containing protein</fullName>
    </recommendedName>
</protein>
<evidence type="ECO:0000313" key="1">
    <source>
        <dbReference type="EMBL" id="RKR07789.1"/>
    </source>
</evidence>
<dbReference type="EMBL" id="RBIQ01000011">
    <property type="protein sequence ID" value="RKR07789.1"/>
    <property type="molecule type" value="Genomic_DNA"/>
</dbReference>
<dbReference type="Proteomes" id="UP000269412">
    <property type="component" value="Unassembled WGS sequence"/>
</dbReference>
<dbReference type="OrthoDB" id="1431292at2"/>
<evidence type="ECO:0000313" key="2">
    <source>
        <dbReference type="Proteomes" id="UP000269412"/>
    </source>
</evidence>
<comment type="caution">
    <text evidence="1">The sequence shown here is derived from an EMBL/GenBank/DDBJ whole genome shotgun (WGS) entry which is preliminary data.</text>
</comment>
<keyword evidence="2" id="KW-1185">Reference proteome</keyword>
<sequence>MKRLFIALLVIMTTIKSYSQEKRNTINVNGLHTVQTKPVFHARMMVSLNNVYYDSQTMTLEEIKSGYFTKLTKAGISKTNLKENHLHYDLMGYEKDGTIIEFTTTSEEAMQKFLNVRSLGVSKLEYTYKTEFTEEQAAAYAKKAFDNAKQKAINIAYKIGKKVGDVTYFNDNNTLKRNTTWYYTVPTDSLEYHITVTFELL</sequence>
<dbReference type="RefSeq" id="WP_121068972.1">
    <property type="nucleotide sequence ID" value="NZ_RBIQ01000011.1"/>
</dbReference>
<evidence type="ECO:0008006" key="3">
    <source>
        <dbReference type="Google" id="ProtNLM"/>
    </source>
</evidence>